<dbReference type="InParanoid" id="A0A7L4YRG5"/>
<name>A0A7L4YRG5_9ACTN</name>
<dbReference type="OrthoDB" id="3542608at2"/>
<evidence type="ECO:0000259" key="1">
    <source>
        <dbReference type="SMART" id="SM00530"/>
    </source>
</evidence>
<dbReference type="GO" id="GO:0003677">
    <property type="term" value="F:DNA binding"/>
    <property type="evidence" value="ECO:0007669"/>
    <property type="project" value="InterPro"/>
</dbReference>
<accession>A0A7L4YRG5</accession>
<feature type="domain" description="HTH cro/C1-type" evidence="1">
    <location>
        <begin position="15"/>
        <end position="87"/>
    </location>
</feature>
<dbReference type="Pfam" id="PF17765">
    <property type="entry name" value="MLTR_LBD"/>
    <property type="match status" value="1"/>
</dbReference>
<protein>
    <submittedName>
        <fullName evidence="2">Helix-turn-helix domain-containing protein</fullName>
    </submittedName>
</protein>
<organism evidence="2 3">
    <name type="scientific">Epidermidibacterium keratini</name>
    <dbReference type="NCBI Taxonomy" id="1891644"/>
    <lineage>
        <taxon>Bacteria</taxon>
        <taxon>Bacillati</taxon>
        <taxon>Actinomycetota</taxon>
        <taxon>Actinomycetes</taxon>
        <taxon>Sporichthyales</taxon>
        <taxon>Sporichthyaceae</taxon>
        <taxon>Epidermidibacterium</taxon>
    </lineage>
</organism>
<dbReference type="Pfam" id="PF13560">
    <property type="entry name" value="HTH_31"/>
    <property type="match status" value="1"/>
</dbReference>
<evidence type="ECO:0000313" key="3">
    <source>
        <dbReference type="Proteomes" id="UP000463857"/>
    </source>
</evidence>
<dbReference type="RefSeq" id="WP_159546294.1">
    <property type="nucleotide sequence ID" value="NZ_CP047156.1"/>
</dbReference>
<dbReference type="PANTHER" id="PTHR35010:SF2">
    <property type="entry name" value="BLL4672 PROTEIN"/>
    <property type="match status" value="1"/>
</dbReference>
<sequence length="282" mass="32148">MVMRTDDRRVELGQFLRSRRERLSPEDLGLPVTGRRRTPGLRREEVAQAAGVGVTWYTWLEQARDINVSAQVLDAICRALRLDSRERAHAFALARTVDGAADEPTCHLSSEFQMVLDQLDPYPAATFTWRFDIVAYNSAFRFLASDLDEIDPAERNLMWLFFTHPAWERFAENREMVARHMVAKFRSSAAHHLNDPVGLELRERLMSESAFFARVWNEHEVGVPDGRHKVFHTPVGLLRVTSHQLLHRENGANGWTTVYAPDDDKSAALMAQLSALADRIAV</sequence>
<proteinExistence type="predicted"/>
<dbReference type="Gene3D" id="1.10.260.40">
    <property type="entry name" value="lambda repressor-like DNA-binding domains"/>
    <property type="match status" value="1"/>
</dbReference>
<dbReference type="SUPFAM" id="SSF47413">
    <property type="entry name" value="lambda repressor-like DNA-binding domains"/>
    <property type="match status" value="1"/>
</dbReference>
<dbReference type="Proteomes" id="UP000463857">
    <property type="component" value="Chromosome"/>
</dbReference>
<dbReference type="PANTHER" id="PTHR35010">
    <property type="entry name" value="BLL4672 PROTEIN-RELATED"/>
    <property type="match status" value="1"/>
</dbReference>
<dbReference type="EMBL" id="CP047156">
    <property type="protein sequence ID" value="QHC01157.1"/>
    <property type="molecule type" value="Genomic_DNA"/>
</dbReference>
<dbReference type="InterPro" id="IPR041413">
    <property type="entry name" value="MLTR_LBD"/>
</dbReference>
<dbReference type="SMART" id="SM00530">
    <property type="entry name" value="HTH_XRE"/>
    <property type="match status" value="1"/>
</dbReference>
<dbReference type="KEGG" id="eke:EK0264_13215"/>
<evidence type="ECO:0000313" key="2">
    <source>
        <dbReference type="EMBL" id="QHC01157.1"/>
    </source>
</evidence>
<dbReference type="CDD" id="cd00093">
    <property type="entry name" value="HTH_XRE"/>
    <property type="match status" value="1"/>
</dbReference>
<reference evidence="2 3" key="1">
    <citation type="journal article" date="2018" name="Int. J. Syst. Evol. Microbiol.">
        <title>Epidermidibacterium keratini gen. nov., sp. nov., a member of the family Sporichthyaceae, isolated from keratin epidermis.</title>
        <authorList>
            <person name="Lee D.G."/>
            <person name="Trujillo M.E."/>
            <person name="Kang S."/>
            <person name="Nam J.J."/>
            <person name="Kim Y.J."/>
        </authorList>
    </citation>
    <scope>NUCLEOTIDE SEQUENCE [LARGE SCALE GENOMIC DNA]</scope>
    <source>
        <strain evidence="2 3">EPI-7</strain>
    </source>
</reference>
<gene>
    <name evidence="2" type="ORF">EK0264_13215</name>
</gene>
<dbReference type="InterPro" id="IPR001387">
    <property type="entry name" value="Cro/C1-type_HTH"/>
</dbReference>
<keyword evidence="3" id="KW-1185">Reference proteome</keyword>
<dbReference type="InterPro" id="IPR010982">
    <property type="entry name" value="Lambda_DNA-bd_dom_sf"/>
</dbReference>
<dbReference type="AlphaFoldDB" id="A0A7L4YRG5"/>
<dbReference type="Gene3D" id="3.30.450.180">
    <property type="match status" value="1"/>
</dbReference>